<keyword evidence="2 3" id="KW-0456">Lyase</keyword>
<dbReference type="EC" id="4.1.1.36" evidence="3"/>
<dbReference type="EMBL" id="CP029347">
    <property type="protein sequence ID" value="AWL10568.1"/>
    <property type="molecule type" value="Genomic_DNA"/>
</dbReference>
<feature type="binding site" evidence="3">
    <location>
        <begin position="304"/>
        <end position="307"/>
    </location>
    <ligand>
        <name>CTP</name>
        <dbReference type="ChEBI" id="CHEBI:37563"/>
    </ligand>
</feature>
<feature type="binding site" evidence="3">
    <location>
        <position position="278"/>
    </location>
    <ligand>
        <name>CTP</name>
        <dbReference type="ChEBI" id="CHEBI:37563"/>
    </ligand>
</feature>
<accession>A0A2S2DYU0</accession>
<dbReference type="Gene3D" id="3.40.50.1950">
    <property type="entry name" value="Flavin prenyltransferase-like"/>
    <property type="match status" value="1"/>
</dbReference>
<dbReference type="GO" id="GO:0046872">
    <property type="term" value="F:metal ion binding"/>
    <property type="evidence" value="ECO:0007669"/>
    <property type="project" value="UniProtKB-KW"/>
</dbReference>
<comment type="pathway">
    <text evidence="3 4">Cofactor biosynthesis; coenzyme A biosynthesis; CoA from (R)-pantothenate: step 2/5.</text>
</comment>
<comment type="similarity">
    <text evidence="3 4">In the C-terminal section; belongs to the PPC synthetase family.</text>
</comment>
<feature type="binding site" evidence="3">
    <location>
        <position position="340"/>
    </location>
    <ligand>
        <name>CTP</name>
        <dbReference type="ChEBI" id="CHEBI:37563"/>
    </ligand>
</feature>
<organism evidence="7 8">
    <name type="scientific">Saliniradius amylolyticus</name>
    <dbReference type="NCBI Taxonomy" id="2183582"/>
    <lineage>
        <taxon>Bacteria</taxon>
        <taxon>Pseudomonadati</taxon>
        <taxon>Pseudomonadota</taxon>
        <taxon>Gammaproteobacteria</taxon>
        <taxon>Alteromonadales</taxon>
        <taxon>Alteromonadaceae</taxon>
        <taxon>Saliniradius</taxon>
    </lineage>
</organism>
<comment type="pathway">
    <text evidence="3 4">Cofactor biosynthesis; coenzyme A biosynthesis; CoA from (R)-pantothenate: step 3/5.</text>
</comment>
<evidence type="ECO:0000313" key="7">
    <source>
        <dbReference type="EMBL" id="AWL10568.1"/>
    </source>
</evidence>
<comment type="similarity">
    <text evidence="3 4">In the N-terminal section; belongs to the HFCD (homo-oligomeric flavin containing Cys decarboxylase) superfamily.</text>
</comment>
<comment type="function">
    <text evidence="3">Catalyzes two sequential steps in the biosynthesis of coenzyme A. In the first step cysteine is conjugated to 4'-phosphopantothenate to form 4-phosphopantothenoylcysteine. In the second step the latter compound is decarboxylated to form 4'-phosphopantotheine.</text>
</comment>
<evidence type="ECO:0000256" key="4">
    <source>
        <dbReference type="RuleBase" id="RU364078"/>
    </source>
</evidence>
<keyword evidence="3" id="KW-0511">Multifunctional enzyme</keyword>
<dbReference type="InterPro" id="IPR007085">
    <property type="entry name" value="DNA/pantothenate-metab_flavo_C"/>
</dbReference>
<dbReference type="GO" id="GO:0004632">
    <property type="term" value="F:phosphopantothenate--cysteine ligase activity"/>
    <property type="evidence" value="ECO:0007669"/>
    <property type="project" value="UniProtKB-UniRule"/>
</dbReference>
<comment type="catalytic activity">
    <reaction evidence="3 4">
        <text>(R)-4'-phosphopantothenate + L-cysteine + CTP = N-[(R)-4-phosphopantothenoyl]-L-cysteine + CMP + diphosphate + H(+)</text>
        <dbReference type="Rhea" id="RHEA:19397"/>
        <dbReference type="ChEBI" id="CHEBI:10986"/>
        <dbReference type="ChEBI" id="CHEBI:15378"/>
        <dbReference type="ChEBI" id="CHEBI:33019"/>
        <dbReference type="ChEBI" id="CHEBI:35235"/>
        <dbReference type="ChEBI" id="CHEBI:37563"/>
        <dbReference type="ChEBI" id="CHEBI:59458"/>
        <dbReference type="ChEBI" id="CHEBI:60377"/>
        <dbReference type="EC" id="6.3.2.5"/>
    </reaction>
</comment>
<feature type="binding site" evidence="3">
    <location>
        <position position="288"/>
    </location>
    <ligand>
        <name>CTP</name>
        <dbReference type="ChEBI" id="CHEBI:37563"/>
    </ligand>
</feature>
<dbReference type="OrthoDB" id="9802554at2"/>
<dbReference type="InterPro" id="IPR036551">
    <property type="entry name" value="Flavin_trans-like"/>
</dbReference>
<comment type="function">
    <text evidence="4">Catalyzes two steps in the biosynthesis of coenzyme A. In the first step cysteine is conjugated to 4'-phosphopantothenate to form 4-phosphopantothenoylcysteine, in the latter compound is decarboxylated to form 4'-phosphopantotheine.</text>
</comment>
<dbReference type="GO" id="GO:0015941">
    <property type="term" value="P:pantothenate catabolic process"/>
    <property type="evidence" value="ECO:0007669"/>
    <property type="project" value="InterPro"/>
</dbReference>
<gene>
    <name evidence="3" type="primary">coaBC</name>
    <name evidence="7" type="ORF">HMF8227_00060</name>
</gene>
<evidence type="ECO:0000256" key="1">
    <source>
        <dbReference type="ARBA" id="ARBA00022793"/>
    </source>
</evidence>
<keyword evidence="3 4" id="KW-0285">Flavoprotein</keyword>
<feature type="domain" description="Flavoprotein" evidence="5">
    <location>
        <begin position="8"/>
        <end position="177"/>
    </location>
</feature>
<evidence type="ECO:0000256" key="3">
    <source>
        <dbReference type="HAMAP-Rule" id="MF_02225"/>
    </source>
</evidence>
<keyword evidence="3 4" id="KW-0436">Ligase</keyword>
<evidence type="ECO:0000256" key="2">
    <source>
        <dbReference type="ARBA" id="ARBA00023239"/>
    </source>
</evidence>
<feature type="binding site" evidence="3">
    <location>
        <begin position="272"/>
        <end position="274"/>
    </location>
    <ligand>
        <name>CTP</name>
        <dbReference type="ChEBI" id="CHEBI:37563"/>
    </ligand>
</feature>
<keyword evidence="3" id="KW-0460">Magnesium</keyword>
<dbReference type="GO" id="GO:0004633">
    <property type="term" value="F:phosphopantothenoylcysteine decarboxylase activity"/>
    <property type="evidence" value="ECO:0007669"/>
    <property type="project" value="UniProtKB-UniRule"/>
</dbReference>
<dbReference type="RefSeq" id="WP_109338271.1">
    <property type="nucleotide sequence ID" value="NZ_CP029347.1"/>
</dbReference>
<reference evidence="7 8" key="1">
    <citation type="submission" date="2018-05" db="EMBL/GenBank/DDBJ databases">
        <title>Salinimonas sp. HMF8227 Genome sequencing and assembly.</title>
        <authorList>
            <person name="Kang H."/>
            <person name="Kang J."/>
            <person name="Cha I."/>
            <person name="Kim H."/>
            <person name="Joh K."/>
        </authorList>
    </citation>
    <scope>NUCLEOTIDE SEQUENCE [LARGE SCALE GENOMIC DNA]</scope>
    <source>
        <strain evidence="7 8">HMF8227</strain>
    </source>
</reference>
<dbReference type="Gene3D" id="3.40.50.10300">
    <property type="entry name" value="CoaB-like"/>
    <property type="match status" value="1"/>
</dbReference>
<dbReference type="GO" id="GO:0010181">
    <property type="term" value="F:FMN binding"/>
    <property type="evidence" value="ECO:0007669"/>
    <property type="project" value="UniProtKB-UniRule"/>
</dbReference>
<sequence length="402" mass="42490">MDQLQGQRILLGVSGGIAAYKTPDLVRKLKAAGAEVRVVLTPSGAEFVSALSLQAVSGLSVHDSLLDKDAEAAMGHIELAKWADQILIAPASANVIARLAHGMADDLLTTLCLASAAPITLCPAMNQQMYGAQATQDNLTTLKQRGVTLLGPASGEQACGDVGPGRMLEPEQIVAALSAPVSGKLAGVKVLLTAGPTREALDPVRYLTNQSSGKMGYALAHAAARMGAQVTLVSGPVALSVPVGVNCIEVESCQQMHEAVMTEVENADIFIGCAAVADYRPEQNEPQKIKKSKDKLTLTFIKNPDILAEVAALPKRPFTVGFAAETQDVAHYARQKLEKKRLDMIAANDVSASDRGFNTNLNALTVLWQNGEAELPCTDKSTLAQALLDLIAQHYKNNQNHA</sequence>
<dbReference type="UniPathway" id="UPA00241">
    <property type="reaction ID" value="UER00353"/>
</dbReference>
<dbReference type="GO" id="GO:0015937">
    <property type="term" value="P:coenzyme A biosynthetic process"/>
    <property type="evidence" value="ECO:0007669"/>
    <property type="project" value="UniProtKB-UniRule"/>
</dbReference>
<dbReference type="PANTHER" id="PTHR14359:SF6">
    <property type="entry name" value="PHOSPHOPANTOTHENOYLCYSTEINE DECARBOXYLASE"/>
    <property type="match status" value="1"/>
</dbReference>
<comment type="cofactor">
    <cofactor evidence="3">
        <name>Mg(2+)</name>
        <dbReference type="ChEBI" id="CHEBI:18420"/>
    </cofactor>
</comment>
<feature type="binding site" evidence="3">
    <location>
        <position position="322"/>
    </location>
    <ligand>
        <name>CTP</name>
        <dbReference type="ChEBI" id="CHEBI:37563"/>
    </ligand>
</feature>
<evidence type="ECO:0000259" key="5">
    <source>
        <dbReference type="Pfam" id="PF02441"/>
    </source>
</evidence>
<dbReference type="Pfam" id="PF04127">
    <property type="entry name" value="DFP"/>
    <property type="match status" value="1"/>
</dbReference>
<dbReference type="EC" id="6.3.2.5" evidence="3"/>
<feature type="active site" description="Proton donor" evidence="3">
    <location>
        <position position="159"/>
    </location>
</feature>
<dbReference type="GO" id="GO:0071513">
    <property type="term" value="C:phosphopantothenoylcysteine decarboxylase complex"/>
    <property type="evidence" value="ECO:0007669"/>
    <property type="project" value="TreeGrafter"/>
</dbReference>
<feature type="binding site" evidence="3">
    <location>
        <position position="336"/>
    </location>
    <ligand>
        <name>CTP</name>
        <dbReference type="ChEBI" id="CHEBI:37563"/>
    </ligand>
</feature>
<proteinExistence type="inferred from homology"/>
<dbReference type="HAMAP" id="MF_02225">
    <property type="entry name" value="CoaBC"/>
    <property type="match status" value="1"/>
</dbReference>
<evidence type="ECO:0000259" key="6">
    <source>
        <dbReference type="Pfam" id="PF04127"/>
    </source>
</evidence>
<feature type="region of interest" description="Phosphopantothenate--cysteine ligase" evidence="3">
    <location>
        <begin position="190"/>
        <end position="402"/>
    </location>
</feature>
<dbReference type="KEGG" id="salh:HMF8227_00060"/>
<dbReference type="Proteomes" id="UP000245728">
    <property type="component" value="Chromosome"/>
</dbReference>
<dbReference type="SUPFAM" id="SSF102645">
    <property type="entry name" value="CoaB-like"/>
    <property type="match status" value="1"/>
</dbReference>
<name>A0A2S2DYU0_9ALTE</name>
<dbReference type="InterPro" id="IPR005252">
    <property type="entry name" value="CoaBC"/>
</dbReference>
<keyword evidence="1 3" id="KW-0210">Decarboxylase</keyword>
<dbReference type="InterPro" id="IPR003382">
    <property type="entry name" value="Flavoprotein"/>
</dbReference>
<dbReference type="PANTHER" id="PTHR14359">
    <property type="entry name" value="HOMO-OLIGOMERIC FLAVIN CONTAINING CYS DECARBOXYLASE FAMILY"/>
    <property type="match status" value="1"/>
</dbReference>
<keyword evidence="3 4" id="KW-0288">FMN</keyword>
<keyword evidence="3" id="KW-0479">Metal-binding</keyword>
<feature type="domain" description="DNA/pantothenate metabolism flavoprotein C-terminal" evidence="6">
    <location>
        <begin position="185"/>
        <end position="393"/>
    </location>
</feature>
<comment type="catalytic activity">
    <reaction evidence="3 4">
        <text>N-[(R)-4-phosphopantothenoyl]-L-cysteine + H(+) = (R)-4'-phosphopantetheine + CO2</text>
        <dbReference type="Rhea" id="RHEA:16793"/>
        <dbReference type="ChEBI" id="CHEBI:15378"/>
        <dbReference type="ChEBI" id="CHEBI:16526"/>
        <dbReference type="ChEBI" id="CHEBI:59458"/>
        <dbReference type="ChEBI" id="CHEBI:61723"/>
        <dbReference type="EC" id="4.1.1.36"/>
    </reaction>
</comment>
<dbReference type="AlphaFoldDB" id="A0A2S2DYU0"/>
<keyword evidence="8" id="KW-1185">Reference proteome</keyword>
<feature type="region of interest" description="Phosphopantothenoylcysteine decarboxylase" evidence="3">
    <location>
        <begin position="1"/>
        <end position="189"/>
    </location>
</feature>
<dbReference type="InterPro" id="IPR035929">
    <property type="entry name" value="CoaB-like_sf"/>
</dbReference>
<protein>
    <recommendedName>
        <fullName evidence="3">Coenzyme A biosynthesis bifunctional protein CoaBC</fullName>
    </recommendedName>
    <alternativeName>
        <fullName evidence="3">DNA/pantothenate metabolism flavoprotein</fullName>
    </alternativeName>
    <alternativeName>
        <fullName evidence="3">Phosphopantothenoylcysteine synthetase/decarboxylase</fullName>
        <shortName evidence="3">PPCS-PPCDC</shortName>
    </alternativeName>
    <domain>
        <recommendedName>
            <fullName evidence="3">Phosphopantothenoylcysteine decarboxylase</fullName>
            <shortName evidence="3">PPC decarboxylase</shortName>
            <shortName evidence="3">PPC-DC</shortName>
            <ecNumber evidence="3">4.1.1.36</ecNumber>
        </recommendedName>
        <alternativeName>
            <fullName evidence="3">CoaC</fullName>
        </alternativeName>
    </domain>
    <domain>
        <recommendedName>
            <fullName evidence="3">Phosphopantothenate--cysteine ligase</fullName>
            <ecNumber evidence="3">6.3.2.5</ecNumber>
        </recommendedName>
        <alternativeName>
            <fullName evidence="3">CoaB</fullName>
        </alternativeName>
        <alternativeName>
            <fullName evidence="3">Phosphopantothenoylcysteine synthetase</fullName>
            <shortName evidence="3">PPC synthetase</shortName>
            <shortName evidence="3">PPC-S</shortName>
        </alternativeName>
    </domain>
</protein>
<comment type="cofactor">
    <cofactor evidence="3">
        <name>FMN</name>
        <dbReference type="ChEBI" id="CHEBI:58210"/>
    </cofactor>
    <text evidence="3">Binds 1 FMN per subunit.</text>
</comment>
<dbReference type="Pfam" id="PF02441">
    <property type="entry name" value="Flavoprotein"/>
    <property type="match status" value="1"/>
</dbReference>
<evidence type="ECO:0000313" key="8">
    <source>
        <dbReference type="Proteomes" id="UP000245728"/>
    </source>
</evidence>
<dbReference type="NCBIfam" id="TIGR00521">
    <property type="entry name" value="coaBC_dfp"/>
    <property type="match status" value="1"/>
</dbReference>
<dbReference type="SUPFAM" id="SSF52507">
    <property type="entry name" value="Homo-oligomeric flavin-containing Cys decarboxylases, HFCD"/>
    <property type="match status" value="1"/>
</dbReference>